<evidence type="ECO:0000313" key="2">
    <source>
        <dbReference type="EMBL" id="RHW22806.1"/>
    </source>
</evidence>
<dbReference type="Proteomes" id="UP000283644">
    <property type="component" value="Unassembled WGS sequence"/>
</dbReference>
<gene>
    <name evidence="2" type="ORF">D0Z08_31040</name>
</gene>
<organism evidence="2 3">
    <name type="scientific">Nocardioides immobilis</name>
    <dbReference type="NCBI Taxonomy" id="2049295"/>
    <lineage>
        <taxon>Bacteria</taxon>
        <taxon>Bacillati</taxon>
        <taxon>Actinomycetota</taxon>
        <taxon>Actinomycetes</taxon>
        <taxon>Propionibacteriales</taxon>
        <taxon>Nocardioidaceae</taxon>
        <taxon>Nocardioides</taxon>
    </lineage>
</organism>
<comment type="caution">
    <text evidence="2">The sequence shown here is derived from an EMBL/GenBank/DDBJ whole genome shotgun (WGS) entry which is preliminary data.</text>
</comment>
<evidence type="ECO:0000313" key="3">
    <source>
        <dbReference type="Proteomes" id="UP000283644"/>
    </source>
</evidence>
<dbReference type="EMBL" id="QXGH01000055">
    <property type="protein sequence ID" value="RHW22806.1"/>
    <property type="molecule type" value="Genomic_DNA"/>
</dbReference>
<sequence>MSSYAAGSMSFVPTEDTEIKAKDSDNSDGSDDPILTPADLQPGLVVAGVDVDDDTGTLDEIKIYLP</sequence>
<dbReference type="AlphaFoldDB" id="A0A417XSA4"/>
<accession>A0A417XSA4</accession>
<name>A0A417XSA4_9ACTN</name>
<feature type="region of interest" description="Disordered" evidence="1">
    <location>
        <begin position="1"/>
        <end position="42"/>
    </location>
</feature>
<evidence type="ECO:0000256" key="1">
    <source>
        <dbReference type="SAM" id="MobiDB-lite"/>
    </source>
</evidence>
<protein>
    <submittedName>
        <fullName evidence="2">Uncharacterized protein</fullName>
    </submittedName>
</protein>
<keyword evidence="3" id="KW-1185">Reference proteome</keyword>
<reference evidence="2 3" key="1">
    <citation type="submission" date="2018-09" db="EMBL/GenBank/DDBJ databases">
        <title>Genome sequencing of Nocardioides immobilis CCTCC AB 2017083 for comparison to Nocardioides silvaticus.</title>
        <authorList>
            <person name="Li C."/>
            <person name="Wang G."/>
        </authorList>
    </citation>
    <scope>NUCLEOTIDE SEQUENCE [LARGE SCALE GENOMIC DNA]</scope>
    <source>
        <strain evidence="2 3">CCTCC AB 2017083</strain>
    </source>
</reference>
<proteinExistence type="predicted"/>